<evidence type="ECO:0000256" key="4">
    <source>
        <dbReference type="ARBA" id="ARBA00012583"/>
    </source>
</evidence>
<evidence type="ECO:0000256" key="7">
    <source>
        <dbReference type="ARBA" id="ARBA00022692"/>
    </source>
</evidence>
<dbReference type="InterPro" id="IPR029044">
    <property type="entry name" value="Nucleotide-diphossugar_trans"/>
</dbReference>
<protein>
    <recommendedName>
        <fullName evidence="4">dolichyl-phosphate beta-glucosyltransferase</fullName>
        <ecNumber evidence="4">2.4.1.117</ecNumber>
    </recommendedName>
</protein>
<evidence type="ECO:0000256" key="9">
    <source>
        <dbReference type="ARBA" id="ARBA00022968"/>
    </source>
</evidence>
<dbReference type="InterPro" id="IPR035518">
    <property type="entry name" value="DPG_synthase"/>
</dbReference>
<organism evidence="14 15">
    <name type="scientific">Candidatus Gottesmanbacteria bacterium GW2011_GWC2_39_8</name>
    <dbReference type="NCBI Taxonomy" id="1618450"/>
    <lineage>
        <taxon>Bacteria</taxon>
        <taxon>Candidatus Gottesmaniibacteriota</taxon>
    </lineage>
</organism>
<comment type="similarity">
    <text evidence="3">Belongs to the glycosyltransferase 2 family.</text>
</comment>
<evidence type="ECO:0000256" key="1">
    <source>
        <dbReference type="ARBA" id="ARBA00004389"/>
    </source>
</evidence>
<comment type="pathway">
    <text evidence="2">Protein modification; protein glycosylation.</text>
</comment>
<comment type="subcellular location">
    <subcellularLocation>
        <location evidence="1">Endoplasmic reticulum membrane</location>
        <topology evidence="1">Single-pass membrane protein</topology>
    </subcellularLocation>
</comment>
<keyword evidence="9" id="KW-0735">Signal-anchor</keyword>
<evidence type="ECO:0000313" key="14">
    <source>
        <dbReference type="EMBL" id="KKR34324.1"/>
    </source>
</evidence>
<evidence type="ECO:0000313" key="15">
    <source>
        <dbReference type="Proteomes" id="UP000034539"/>
    </source>
</evidence>
<dbReference type="EC" id="2.4.1.117" evidence="4"/>
<dbReference type="PANTHER" id="PTHR10859:SF91">
    <property type="entry name" value="DOLICHYL-PHOSPHATE BETA-GLUCOSYLTRANSFERASE"/>
    <property type="match status" value="1"/>
</dbReference>
<comment type="caution">
    <text evidence="14">The sequence shown here is derived from an EMBL/GenBank/DDBJ whole genome shotgun (WGS) entry which is preliminary data.</text>
</comment>
<keyword evidence="10" id="KW-1133">Transmembrane helix</keyword>
<evidence type="ECO:0000256" key="12">
    <source>
        <dbReference type="ARBA" id="ARBA00045097"/>
    </source>
</evidence>
<sequence length="251" mass="28629">MKKDIYLTIVIPSYNEEKNIRLGALEKVVSFLSKKDFFWEVLVVDDGSTDGSPKLIEEFISDKEGFRLKKNTHQGKAGTVISGMLDGRGKYILFTDLDQATPIRELDKILPLFKEGYDVVIGSRNGKREGAPFLRAIMGPAFMFLRRIILGLTDISDTQCGFKGFKKEAAEKIFHKLKLYGERKKVTGSQVTAGFDVEVLYLAKILKYRVKEVPVEWHYIETRRVNPIVDSLRGLLDLIRIRVNSIKGFYD</sequence>
<keyword evidence="7" id="KW-0812">Transmembrane</keyword>
<dbReference type="GO" id="GO:0006487">
    <property type="term" value="P:protein N-linked glycosylation"/>
    <property type="evidence" value="ECO:0007669"/>
    <property type="project" value="TreeGrafter"/>
</dbReference>
<comment type="catalytic activity">
    <reaction evidence="12">
        <text>a di-trans,poly-cis-dolichyl phosphate + UDP-alpha-D-glucose = a di-trans,poly-cis-dolichyl beta-D-glucosyl phosphate + UDP</text>
        <dbReference type="Rhea" id="RHEA:15401"/>
        <dbReference type="Rhea" id="RHEA-COMP:19498"/>
        <dbReference type="Rhea" id="RHEA-COMP:19502"/>
        <dbReference type="ChEBI" id="CHEBI:57525"/>
        <dbReference type="ChEBI" id="CHEBI:57683"/>
        <dbReference type="ChEBI" id="CHEBI:58223"/>
        <dbReference type="ChEBI" id="CHEBI:58885"/>
        <dbReference type="EC" id="2.4.1.117"/>
    </reaction>
    <physiologicalReaction direction="left-to-right" evidence="12">
        <dbReference type="Rhea" id="RHEA:15402"/>
    </physiologicalReaction>
</comment>
<proteinExistence type="inferred from homology"/>
<gene>
    <name evidence="14" type="ORF">UT63_C0003G0040</name>
</gene>
<evidence type="ECO:0000256" key="3">
    <source>
        <dbReference type="ARBA" id="ARBA00006739"/>
    </source>
</evidence>
<dbReference type="EMBL" id="LBXN01000003">
    <property type="protein sequence ID" value="KKR34324.1"/>
    <property type="molecule type" value="Genomic_DNA"/>
</dbReference>
<dbReference type="PANTHER" id="PTHR10859">
    <property type="entry name" value="GLYCOSYL TRANSFERASE"/>
    <property type="match status" value="1"/>
</dbReference>
<dbReference type="InterPro" id="IPR001173">
    <property type="entry name" value="Glyco_trans_2-like"/>
</dbReference>
<dbReference type="Gene3D" id="3.90.550.10">
    <property type="entry name" value="Spore Coat Polysaccharide Biosynthesis Protein SpsA, Chain A"/>
    <property type="match status" value="1"/>
</dbReference>
<evidence type="ECO:0000256" key="6">
    <source>
        <dbReference type="ARBA" id="ARBA00022679"/>
    </source>
</evidence>
<keyword evidence="5" id="KW-0328">Glycosyltransferase</keyword>
<dbReference type="Proteomes" id="UP000034539">
    <property type="component" value="Unassembled WGS sequence"/>
</dbReference>
<feature type="domain" description="Glycosyltransferase 2-like" evidence="13">
    <location>
        <begin position="8"/>
        <end position="174"/>
    </location>
</feature>
<evidence type="ECO:0000256" key="5">
    <source>
        <dbReference type="ARBA" id="ARBA00022676"/>
    </source>
</evidence>
<dbReference type="CDD" id="cd04188">
    <property type="entry name" value="DPG_synthase"/>
    <property type="match status" value="1"/>
</dbReference>
<dbReference type="SUPFAM" id="SSF53448">
    <property type="entry name" value="Nucleotide-diphospho-sugar transferases"/>
    <property type="match status" value="1"/>
</dbReference>
<name>A0A0G0Q1S1_9BACT</name>
<evidence type="ECO:0000259" key="13">
    <source>
        <dbReference type="Pfam" id="PF00535"/>
    </source>
</evidence>
<dbReference type="AlphaFoldDB" id="A0A0G0Q1S1"/>
<keyword evidence="6 14" id="KW-0808">Transferase</keyword>
<evidence type="ECO:0000256" key="8">
    <source>
        <dbReference type="ARBA" id="ARBA00022824"/>
    </source>
</evidence>
<accession>A0A0G0Q1S1</accession>
<dbReference type="GO" id="GO:0004581">
    <property type="term" value="F:dolichyl-phosphate beta-glucosyltransferase activity"/>
    <property type="evidence" value="ECO:0007669"/>
    <property type="project" value="UniProtKB-EC"/>
</dbReference>
<evidence type="ECO:0000256" key="10">
    <source>
        <dbReference type="ARBA" id="ARBA00022989"/>
    </source>
</evidence>
<evidence type="ECO:0000256" key="2">
    <source>
        <dbReference type="ARBA" id="ARBA00004922"/>
    </source>
</evidence>
<keyword evidence="11" id="KW-0472">Membrane</keyword>
<reference evidence="14 15" key="1">
    <citation type="journal article" date="2015" name="Nature">
        <title>rRNA introns, odd ribosomes, and small enigmatic genomes across a large radiation of phyla.</title>
        <authorList>
            <person name="Brown C.T."/>
            <person name="Hug L.A."/>
            <person name="Thomas B.C."/>
            <person name="Sharon I."/>
            <person name="Castelle C.J."/>
            <person name="Singh A."/>
            <person name="Wilkins M.J."/>
            <person name="Williams K.H."/>
            <person name="Banfield J.F."/>
        </authorList>
    </citation>
    <scope>NUCLEOTIDE SEQUENCE [LARGE SCALE GENOMIC DNA]</scope>
</reference>
<keyword evidence="8" id="KW-0256">Endoplasmic reticulum</keyword>
<evidence type="ECO:0000256" key="11">
    <source>
        <dbReference type="ARBA" id="ARBA00023136"/>
    </source>
</evidence>
<dbReference type="Pfam" id="PF00535">
    <property type="entry name" value="Glycos_transf_2"/>
    <property type="match status" value="1"/>
</dbReference>